<dbReference type="Proteomes" id="UP001346869">
    <property type="component" value="Unassembled WGS sequence"/>
</dbReference>
<evidence type="ECO:0000313" key="1">
    <source>
        <dbReference type="EMBL" id="KAK5854248.1"/>
    </source>
</evidence>
<reference evidence="1 2" key="2">
    <citation type="journal article" date="2023" name="Mol. Biol. Evol.">
        <title>Genomics of Secondarily Temperate Adaptation in the Only Non-Antarctic Icefish.</title>
        <authorList>
            <person name="Rivera-Colon A.G."/>
            <person name="Rayamajhi N."/>
            <person name="Minhas B.F."/>
            <person name="Madrigal G."/>
            <person name="Bilyk K.T."/>
            <person name="Yoon V."/>
            <person name="Hune M."/>
            <person name="Gregory S."/>
            <person name="Cheng C.H.C."/>
            <person name="Catchen J.M."/>
        </authorList>
    </citation>
    <scope>NUCLEOTIDE SEQUENCE [LARGE SCALE GENOMIC DNA]</scope>
    <source>
        <strain evidence="1">JMC-PN-2008</strain>
    </source>
</reference>
<protein>
    <submittedName>
        <fullName evidence="1">Uncharacterized protein</fullName>
    </submittedName>
</protein>
<gene>
    <name evidence="1" type="ORF">PBY51_015335</name>
</gene>
<reference evidence="1 2" key="1">
    <citation type="journal article" date="2023" name="Genes (Basel)">
        <title>Chromosome-Level Genome Assembly and Circadian Gene Repertoire of the Patagonia Blennie Eleginops maclovinus-The Closest Ancestral Proxy of Antarctic Cryonotothenioids.</title>
        <authorList>
            <person name="Cheng C.C."/>
            <person name="Rivera-Colon A.G."/>
            <person name="Minhas B.F."/>
            <person name="Wilson L."/>
            <person name="Rayamajhi N."/>
            <person name="Vargas-Chacoff L."/>
            <person name="Catchen J.M."/>
        </authorList>
    </citation>
    <scope>NUCLEOTIDE SEQUENCE [LARGE SCALE GENOMIC DNA]</scope>
    <source>
        <strain evidence="1">JMC-PN-2008</strain>
    </source>
</reference>
<dbReference type="AlphaFoldDB" id="A0AAN8ABV2"/>
<evidence type="ECO:0000313" key="2">
    <source>
        <dbReference type="Proteomes" id="UP001346869"/>
    </source>
</evidence>
<proteinExistence type="predicted"/>
<accession>A0AAN8ABV2</accession>
<name>A0AAN8ABV2_ELEMC</name>
<organism evidence="1 2">
    <name type="scientific">Eleginops maclovinus</name>
    <name type="common">Patagonian blennie</name>
    <name type="synonym">Eleginus maclovinus</name>
    <dbReference type="NCBI Taxonomy" id="56733"/>
    <lineage>
        <taxon>Eukaryota</taxon>
        <taxon>Metazoa</taxon>
        <taxon>Chordata</taxon>
        <taxon>Craniata</taxon>
        <taxon>Vertebrata</taxon>
        <taxon>Euteleostomi</taxon>
        <taxon>Actinopterygii</taxon>
        <taxon>Neopterygii</taxon>
        <taxon>Teleostei</taxon>
        <taxon>Neoteleostei</taxon>
        <taxon>Acanthomorphata</taxon>
        <taxon>Eupercaria</taxon>
        <taxon>Perciformes</taxon>
        <taxon>Notothenioidei</taxon>
        <taxon>Eleginopidae</taxon>
        <taxon>Eleginops</taxon>
    </lineage>
</organism>
<sequence length="70" mass="7707">MNDQSLIKRLMGGACAVFTLGRSALWQEIEKLSVGRWRDETSEGDVADRLTLVTPPHPLHLVGSTPHTPL</sequence>
<comment type="caution">
    <text evidence="1">The sequence shown here is derived from an EMBL/GenBank/DDBJ whole genome shotgun (WGS) entry which is preliminary data.</text>
</comment>
<dbReference type="EMBL" id="JAUZQC010000019">
    <property type="protein sequence ID" value="KAK5854248.1"/>
    <property type="molecule type" value="Genomic_DNA"/>
</dbReference>
<keyword evidence="2" id="KW-1185">Reference proteome</keyword>